<reference evidence="3" key="1">
    <citation type="submission" date="2016-10" db="EMBL/GenBank/DDBJ databases">
        <authorList>
            <person name="Varghese N."/>
            <person name="Submissions S."/>
        </authorList>
    </citation>
    <scope>NUCLEOTIDE SEQUENCE [LARGE SCALE GENOMIC DNA]</scope>
    <source>
        <strain evidence="3">CGMCC 1.10121</strain>
    </source>
</reference>
<keyword evidence="3" id="KW-1185">Reference proteome</keyword>
<proteinExistence type="predicted"/>
<feature type="compositionally biased region" description="Polar residues" evidence="1">
    <location>
        <begin position="29"/>
        <end position="40"/>
    </location>
</feature>
<protein>
    <submittedName>
        <fullName evidence="2">Uncharacterized protein</fullName>
    </submittedName>
</protein>
<gene>
    <name evidence="2" type="ORF">SAMN04487948_13315</name>
</gene>
<dbReference type="Proteomes" id="UP000199126">
    <property type="component" value="Unassembled WGS sequence"/>
</dbReference>
<evidence type="ECO:0000313" key="2">
    <source>
        <dbReference type="EMBL" id="SEP28385.1"/>
    </source>
</evidence>
<feature type="region of interest" description="Disordered" evidence="1">
    <location>
        <begin position="29"/>
        <end position="53"/>
    </location>
</feature>
<dbReference type="EMBL" id="FODV01000033">
    <property type="protein sequence ID" value="SEP28385.1"/>
    <property type="molecule type" value="Genomic_DNA"/>
</dbReference>
<evidence type="ECO:0000313" key="3">
    <source>
        <dbReference type="Proteomes" id="UP000199126"/>
    </source>
</evidence>
<name>A0A1H8WL70_9EURY</name>
<accession>A0A1H8WL70</accession>
<organism evidence="2 3">
    <name type="scientific">Halogranum amylolyticum</name>
    <dbReference type="NCBI Taxonomy" id="660520"/>
    <lineage>
        <taxon>Archaea</taxon>
        <taxon>Methanobacteriati</taxon>
        <taxon>Methanobacteriota</taxon>
        <taxon>Stenosarchaea group</taxon>
        <taxon>Halobacteria</taxon>
        <taxon>Halobacteriales</taxon>
        <taxon>Haloferacaceae</taxon>
    </lineage>
</organism>
<sequence>MGLPVSTTHFAETEVVHVGSAVSTGVNESRRNSFANQKSKISGDVDSESPAPNRLIPRERIFHAAFQSRSAMKSHRTDTSVHAPTVACLASLQARCALKHRLVATADADEWSDYLFRSPHASGSHILRWIIWNRFGQLADRAGWLETIDGEPPSSKMGRRSWYDAYSSSLNVVLVSLDEIAAEQGSVSAGVVLQSYLSEARVRKLRRECMREQLAAAFGG</sequence>
<dbReference type="AlphaFoldDB" id="A0A1H8WL70"/>
<evidence type="ECO:0000256" key="1">
    <source>
        <dbReference type="SAM" id="MobiDB-lite"/>
    </source>
</evidence>